<organism evidence="2 3">
    <name type="scientific">Paraglaciecola hydrolytica</name>
    <dbReference type="NCBI Taxonomy" id="1799789"/>
    <lineage>
        <taxon>Bacteria</taxon>
        <taxon>Pseudomonadati</taxon>
        <taxon>Pseudomonadota</taxon>
        <taxon>Gammaproteobacteria</taxon>
        <taxon>Alteromonadales</taxon>
        <taxon>Alteromonadaceae</taxon>
        <taxon>Paraglaciecola</taxon>
    </lineage>
</organism>
<dbReference type="Proteomes" id="UP000070299">
    <property type="component" value="Unassembled WGS sequence"/>
</dbReference>
<evidence type="ECO:0000256" key="1">
    <source>
        <dbReference type="SAM" id="Coils"/>
    </source>
</evidence>
<keyword evidence="1" id="KW-0175">Coiled coil</keyword>
<sequence>MIGLGLVLLLTFCGLTWFILSKFKQLKNRLSESDDAMRQTLEKLAQLDDELHEIRSGNQALGKKVKELIVSINGLDDKQQKLAEHDPQSRFYQKAAKLIAGGATLNDVMQECDLPRAEAELLFSLHQR</sequence>
<name>A0A148KNZ8_9ALTE</name>
<accession>A0A148KNZ8</accession>
<gene>
    <name evidence="2" type="ORF">AX660_20830</name>
</gene>
<dbReference type="EMBL" id="LSNE01000009">
    <property type="protein sequence ID" value="KXI28027.1"/>
    <property type="molecule type" value="Genomic_DNA"/>
</dbReference>
<evidence type="ECO:0000313" key="2">
    <source>
        <dbReference type="EMBL" id="KXI28027.1"/>
    </source>
</evidence>
<evidence type="ECO:0008006" key="4">
    <source>
        <dbReference type="Google" id="ProtNLM"/>
    </source>
</evidence>
<evidence type="ECO:0000313" key="3">
    <source>
        <dbReference type="Proteomes" id="UP000070299"/>
    </source>
</evidence>
<dbReference type="Pfam" id="PF10975">
    <property type="entry name" value="DUF2802"/>
    <property type="match status" value="1"/>
</dbReference>
<protein>
    <recommendedName>
        <fullName evidence="4">DNA repair protein</fullName>
    </recommendedName>
</protein>
<reference evidence="3" key="1">
    <citation type="submission" date="2016-02" db="EMBL/GenBank/DDBJ databases">
        <authorList>
            <person name="Schultz-Johansen M."/>
            <person name="Glaring M.A."/>
            <person name="Bech P.K."/>
            <person name="Stougaard P."/>
        </authorList>
    </citation>
    <scope>NUCLEOTIDE SEQUENCE [LARGE SCALE GENOMIC DNA]</scope>
    <source>
        <strain evidence="3">S66</strain>
    </source>
</reference>
<dbReference type="AlphaFoldDB" id="A0A148KNZ8"/>
<feature type="coiled-coil region" evidence="1">
    <location>
        <begin position="23"/>
        <end position="50"/>
    </location>
</feature>
<dbReference type="InterPro" id="IPR021244">
    <property type="entry name" value="DUF2802"/>
</dbReference>
<dbReference type="STRING" id="1799789.AX660_20830"/>
<keyword evidence="3" id="KW-1185">Reference proteome</keyword>
<comment type="caution">
    <text evidence="2">The sequence shown here is derived from an EMBL/GenBank/DDBJ whole genome shotgun (WGS) entry which is preliminary data.</text>
</comment>
<proteinExistence type="predicted"/>